<name>A0A922FKQ0_CARIL</name>
<comment type="caution">
    <text evidence="1">The sequence shown here is derived from an EMBL/GenBank/DDBJ whole genome shotgun (WGS) entry which is preliminary data.</text>
</comment>
<evidence type="ECO:0000313" key="2">
    <source>
        <dbReference type="Proteomes" id="UP000811246"/>
    </source>
</evidence>
<organism evidence="1 2">
    <name type="scientific">Carya illinoinensis</name>
    <name type="common">Pecan</name>
    <dbReference type="NCBI Taxonomy" id="32201"/>
    <lineage>
        <taxon>Eukaryota</taxon>
        <taxon>Viridiplantae</taxon>
        <taxon>Streptophyta</taxon>
        <taxon>Embryophyta</taxon>
        <taxon>Tracheophyta</taxon>
        <taxon>Spermatophyta</taxon>
        <taxon>Magnoliopsida</taxon>
        <taxon>eudicotyledons</taxon>
        <taxon>Gunneridae</taxon>
        <taxon>Pentapetalae</taxon>
        <taxon>rosids</taxon>
        <taxon>fabids</taxon>
        <taxon>Fagales</taxon>
        <taxon>Juglandaceae</taxon>
        <taxon>Carya</taxon>
    </lineage>
</organism>
<reference evidence="1" key="1">
    <citation type="submission" date="2021-01" db="EMBL/GenBank/DDBJ databases">
        <authorList>
            <person name="Lovell J.T."/>
            <person name="Bentley N."/>
            <person name="Bhattarai G."/>
            <person name="Jenkins J.W."/>
            <person name="Sreedasyam A."/>
            <person name="Alarcon Y."/>
            <person name="Bock C."/>
            <person name="Boston L."/>
            <person name="Carlson J."/>
            <person name="Cervantes K."/>
            <person name="Clermont K."/>
            <person name="Krom N."/>
            <person name="Kubenka K."/>
            <person name="Mamidi S."/>
            <person name="Mattison C."/>
            <person name="Monteros M."/>
            <person name="Pisani C."/>
            <person name="Plott C."/>
            <person name="Rajasekar S."/>
            <person name="Rhein H.S."/>
            <person name="Rohla C."/>
            <person name="Song M."/>
            <person name="Hilaire R.S."/>
            <person name="Shu S."/>
            <person name="Wells L."/>
            <person name="Wang X."/>
            <person name="Webber J."/>
            <person name="Heerema R.J."/>
            <person name="Klein P."/>
            <person name="Conner P."/>
            <person name="Grauke L."/>
            <person name="Grimwood J."/>
            <person name="Schmutz J."/>
            <person name="Randall J.J."/>
        </authorList>
    </citation>
    <scope>NUCLEOTIDE SEQUENCE</scope>
    <source>
        <tissue evidence="1">Leaf</tissue>
    </source>
</reference>
<proteinExistence type="predicted"/>
<accession>A0A922FKQ0</accession>
<dbReference type="EMBL" id="CM031827">
    <property type="protein sequence ID" value="KAG6724564.1"/>
    <property type="molecule type" value="Genomic_DNA"/>
</dbReference>
<dbReference type="AlphaFoldDB" id="A0A922FKQ0"/>
<protein>
    <submittedName>
        <fullName evidence="1">Uncharacterized protein</fullName>
    </submittedName>
</protein>
<dbReference type="Proteomes" id="UP000811246">
    <property type="component" value="Chromosome 3"/>
</dbReference>
<gene>
    <name evidence="1" type="ORF">I3842_03G263100</name>
</gene>
<evidence type="ECO:0000313" key="1">
    <source>
        <dbReference type="EMBL" id="KAG6724564.1"/>
    </source>
</evidence>
<sequence>MHFFHSKRKPALSKRKHFEHPCASDRASLLRKTSTIFSRNTYMYIANKLIWVHFSLSWRSSFTSNYQQTKNVTCRAVHGCS</sequence>